<dbReference type="InterPro" id="IPR036236">
    <property type="entry name" value="Znf_C2H2_sf"/>
</dbReference>
<dbReference type="STRING" id="299467.A0A443SCP6"/>
<organism evidence="7 8">
    <name type="scientific">Leptotrombidium deliense</name>
    <dbReference type="NCBI Taxonomy" id="299467"/>
    <lineage>
        <taxon>Eukaryota</taxon>
        <taxon>Metazoa</taxon>
        <taxon>Ecdysozoa</taxon>
        <taxon>Arthropoda</taxon>
        <taxon>Chelicerata</taxon>
        <taxon>Arachnida</taxon>
        <taxon>Acari</taxon>
        <taxon>Acariformes</taxon>
        <taxon>Trombidiformes</taxon>
        <taxon>Prostigmata</taxon>
        <taxon>Anystina</taxon>
        <taxon>Parasitengona</taxon>
        <taxon>Trombiculoidea</taxon>
        <taxon>Trombiculidae</taxon>
        <taxon>Leptotrombidium</taxon>
    </lineage>
</organism>
<dbReference type="VEuPathDB" id="VectorBase:LDEU006711"/>
<keyword evidence="3 5" id="KW-0863">Zinc-finger</keyword>
<dbReference type="InterPro" id="IPR013087">
    <property type="entry name" value="Znf_C2H2_type"/>
</dbReference>
<keyword evidence="1" id="KW-0479">Metal-binding</keyword>
<evidence type="ECO:0000256" key="3">
    <source>
        <dbReference type="ARBA" id="ARBA00022771"/>
    </source>
</evidence>
<sequence>MMLNSSLLYLFPNSTEVENESTGPMNLQNPFGGWGDPRDHLLCFSYTQNNRYFTRNSATLCCVRTVLKKVWLKLLRTTSERKSKRSETADSKEDRSVYICQHFSDSMSELQSKDEEEDLDSISNQTKEDKKKAKLIDYKKLFTESVNDSYICNLCSKQLKNKDSARNHFIKLQYAHTLRRHIEFQHTNSRKYTCEHCPKEFKFKYNLERHQKIHNK</sequence>
<dbReference type="SMART" id="SM00355">
    <property type="entry name" value="ZnF_C2H2"/>
    <property type="match status" value="2"/>
</dbReference>
<dbReference type="SUPFAM" id="SSF57667">
    <property type="entry name" value="beta-beta-alpha zinc fingers"/>
    <property type="match status" value="1"/>
</dbReference>
<evidence type="ECO:0000256" key="1">
    <source>
        <dbReference type="ARBA" id="ARBA00022723"/>
    </source>
</evidence>
<feature type="domain" description="C2H2-type" evidence="6">
    <location>
        <begin position="192"/>
        <end position="216"/>
    </location>
</feature>
<name>A0A443SCP6_9ACAR</name>
<dbReference type="GO" id="GO:0008270">
    <property type="term" value="F:zinc ion binding"/>
    <property type="evidence" value="ECO:0007669"/>
    <property type="project" value="UniProtKB-KW"/>
</dbReference>
<dbReference type="FunFam" id="3.30.160.60:FF:000100">
    <property type="entry name" value="Zinc finger 45-like"/>
    <property type="match status" value="1"/>
</dbReference>
<dbReference type="Gene3D" id="3.30.160.60">
    <property type="entry name" value="Classic Zinc Finger"/>
    <property type="match status" value="1"/>
</dbReference>
<accession>A0A443SCP6</accession>
<evidence type="ECO:0000313" key="7">
    <source>
        <dbReference type="EMBL" id="RWS25331.1"/>
    </source>
</evidence>
<dbReference type="EMBL" id="NCKV01003826">
    <property type="protein sequence ID" value="RWS25331.1"/>
    <property type="molecule type" value="Genomic_DNA"/>
</dbReference>
<dbReference type="AlphaFoldDB" id="A0A443SCP6"/>
<keyword evidence="2" id="KW-0677">Repeat</keyword>
<evidence type="ECO:0000313" key="8">
    <source>
        <dbReference type="Proteomes" id="UP000288716"/>
    </source>
</evidence>
<keyword evidence="4" id="KW-0862">Zinc</keyword>
<evidence type="ECO:0000256" key="5">
    <source>
        <dbReference type="PROSITE-ProRule" id="PRU00042"/>
    </source>
</evidence>
<protein>
    <recommendedName>
        <fullName evidence="6">C2H2-type domain-containing protein</fullName>
    </recommendedName>
</protein>
<dbReference type="PROSITE" id="PS00028">
    <property type="entry name" value="ZINC_FINGER_C2H2_1"/>
    <property type="match status" value="1"/>
</dbReference>
<gene>
    <name evidence="7" type="ORF">B4U80_13816</name>
</gene>
<dbReference type="PROSITE" id="PS50157">
    <property type="entry name" value="ZINC_FINGER_C2H2_2"/>
    <property type="match status" value="1"/>
</dbReference>
<comment type="caution">
    <text evidence="7">The sequence shown here is derived from an EMBL/GenBank/DDBJ whole genome shotgun (WGS) entry which is preliminary data.</text>
</comment>
<evidence type="ECO:0000256" key="2">
    <source>
        <dbReference type="ARBA" id="ARBA00022737"/>
    </source>
</evidence>
<keyword evidence="8" id="KW-1185">Reference proteome</keyword>
<dbReference type="Pfam" id="PF00096">
    <property type="entry name" value="zf-C2H2"/>
    <property type="match status" value="1"/>
</dbReference>
<dbReference type="Proteomes" id="UP000288716">
    <property type="component" value="Unassembled WGS sequence"/>
</dbReference>
<evidence type="ECO:0000259" key="6">
    <source>
        <dbReference type="PROSITE" id="PS50157"/>
    </source>
</evidence>
<proteinExistence type="predicted"/>
<reference evidence="7 8" key="1">
    <citation type="journal article" date="2018" name="Gigascience">
        <title>Genomes of trombidid mites reveal novel predicted allergens and laterally-transferred genes associated with secondary metabolism.</title>
        <authorList>
            <person name="Dong X."/>
            <person name="Chaisiri K."/>
            <person name="Xia D."/>
            <person name="Armstrong S.D."/>
            <person name="Fang Y."/>
            <person name="Donnelly M.J."/>
            <person name="Kadowaki T."/>
            <person name="McGarry J.W."/>
            <person name="Darby A.C."/>
            <person name="Makepeace B.L."/>
        </authorList>
    </citation>
    <scope>NUCLEOTIDE SEQUENCE [LARGE SCALE GENOMIC DNA]</scope>
    <source>
        <strain evidence="7">UoL-UT</strain>
    </source>
</reference>
<evidence type="ECO:0000256" key="4">
    <source>
        <dbReference type="ARBA" id="ARBA00022833"/>
    </source>
</evidence>